<organism evidence="4 5">
    <name type="scientific">Candidatus Phosphoribacter hodrii</name>
    <dbReference type="NCBI Taxonomy" id="2953743"/>
    <lineage>
        <taxon>Bacteria</taxon>
        <taxon>Bacillati</taxon>
        <taxon>Actinomycetota</taxon>
        <taxon>Actinomycetes</taxon>
        <taxon>Micrococcales</taxon>
        <taxon>Dermatophilaceae</taxon>
        <taxon>Candidatus Phosphoribacter</taxon>
    </lineage>
</organism>
<dbReference type="EMBL" id="JADIXZ010000007">
    <property type="protein sequence ID" value="MBK6302074.1"/>
    <property type="molecule type" value="Genomic_DNA"/>
</dbReference>
<evidence type="ECO:0000313" key="5">
    <source>
        <dbReference type="Proteomes" id="UP000718281"/>
    </source>
</evidence>
<feature type="transmembrane region" description="Helical" evidence="2">
    <location>
        <begin position="37"/>
        <end position="57"/>
    </location>
</feature>
<keyword evidence="2" id="KW-0472">Membrane</keyword>
<feature type="region of interest" description="Disordered" evidence="1">
    <location>
        <begin position="198"/>
        <end position="280"/>
    </location>
</feature>
<keyword evidence="2" id="KW-1133">Transmembrane helix</keyword>
<feature type="domain" description="YdbS-like PH" evidence="3">
    <location>
        <begin position="94"/>
        <end position="151"/>
    </location>
</feature>
<name>A0A935CEN1_9MICO</name>
<evidence type="ECO:0000256" key="2">
    <source>
        <dbReference type="SAM" id="Phobius"/>
    </source>
</evidence>
<gene>
    <name evidence="4" type="ORF">IPF40_13930</name>
</gene>
<evidence type="ECO:0000259" key="3">
    <source>
        <dbReference type="Pfam" id="PF03703"/>
    </source>
</evidence>
<dbReference type="Pfam" id="PF03703">
    <property type="entry name" value="bPH_2"/>
    <property type="match status" value="1"/>
</dbReference>
<reference evidence="4 5" key="1">
    <citation type="submission" date="2020-10" db="EMBL/GenBank/DDBJ databases">
        <title>Connecting structure to function with the recovery of over 1000 high-quality activated sludge metagenome-assembled genomes encoding full-length rRNA genes using long-read sequencing.</title>
        <authorList>
            <person name="Singleton C.M."/>
            <person name="Petriglieri F."/>
            <person name="Kristensen J.M."/>
            <person name="Kirkegaard R.H."/>
            <person name="Michaelsen T.Y."/>
            <person name="Andersen M.H."/>
            <person name="Karst S.M."/>
            <person name="Dueholm M.S."/>
            <person name="Nielsen P.H."/>
            <person name="Albertsen M."/>
        </authorList>
    </citation>
    <scope>NUCLEOTIDE SEQUENCE [LARGE SCALE GENOMIC DNA]</scope>
    <source>
        <strain evidence="4">AalE_18-Q3-R2-46_BAT3C.188</strain>
    </source>
</reference>
<evidence type="ECO:0000256" key="1">
    <source>
        <dbReference type="SAM" id="MobiDB-lite"/>
    </source>
</evidence>
<dbReference type="AlphaFoldDB" id="A0A935CEN1"/>
<dbReference type="PANTHER" id="PTHR37938">
    <property type="entry name" value="BLL0215 PROTEIN"/>
    <property type="match status" value="1"/>
</dbReference>
<dbReference type="InterPro" id="IPR005182">
    <property type="entry name" value="YdbS-like_PH"/>
</dbReference>
<sequence length="280" mass="31608">MGHAQRELERAQRHDGLREHLTVGEEIRLAARAHWFVLVRPFLLAVVVTVLSVLILVKAPARIGSNLPVFLLAAIVLVWVRFGWRVIVRWHDMFVATDKRILKYQGIFVTDVPMMRMSKVTDMRFTRSVCGEIFGYGTIVIESAGQDQAIREVTYLPDPVENYRRLCEVIFGDKHEARGGRRRSKSWRRRLDRLTAGRRGHSANEGWDDPPFDGPPFDSPPFAGSPQVLPQPAASAPDSTAPTHRPAAPAEVLFESEDIKARRRAAKTGPIPYYPTNNPD</sequence>
<protein>
    <submittedName>
        <fullName evidence="4">PH domain-containing protein</fullName>
    </submittedName>
</protein>
<dbReference type="PANTHER" id="PTHR37938:SF1">
    <property type="entry name" value="BLL0215 PROTEIN"/>
    <property type="match status" value="1"/>
</dbReference>
<comment type="caution">
    <text evidence="4">The sequence shown here is derived from an EMBL/GenBank/DDBJ whole genome shotgun (WGS) entry which is preliminary data.</text>
</comment>
<keyword evidence="2" id="KW-0812">Transmembrane</keyword>
<accession>A0A935CEN1</accession>
<feature type="compositionally biased region" description="Low complexity" evidence="1">
    <location>
        <begin position="220"/>
        <end position="243"/>
    </location>
</feature>
<proteinExistence type="predicted"/>
<feature type="transmembrane region" description="Helical" evidence="2">
    <location>
        <begin position="63"/>
        <end position="84"/>
    </location>
</feature>
<evidence type="ECO:0000313" key="4">
    <source>
        <dbReference type="EMBL" id="MBK6302074.1"/>
    </source>
</evidence>
<dbReference type="Proteomes" id="UP000718281">
    <property type="component" value="Unassembled WGS sequence"/>
</dbReference>